<evidence type="ECO:0000256" key="4">
    <source>
        <dbReference type="SAM" id="SignalP"/>
    </source>
</evidence>
<dbReference type="PANTHER" id="PTHR36504">
    <property type="entry name" value="LIPOPOLYSACCHARIDE EXPORT SYSTEM PROTEIN LPTA"/>
    <property type="match status" value="1"/>
</dbReference>
<dbReference type="GO" id="GO:0001530">
    <property type="term" value="F:lipopolysaccharide binding"/>
    <property type="evidence" value="ECO:0007669"/>
    <property type="project" value="InterPro"/>
</dbReference>
<proteinExistence type="predicted"/>
<evidence type="ECO:0000256" key="2">
    <source>
        <dbReference type="ARBA" id="ARBA00022729"/>
    </source>
</evidence>
<dbReference type="InterPro" id="IPR052037">
    <property type="entry name" value="LPS_export_LptA"/>
</dbReference>
<evidence type="ECO:0000256" key="3">
    <source>
        <dbReference type="ARBA" id="ARBA00022764"/>
    </source>
</evidence>
<dbReference type="InterPro" id="IPR014340">
    <property type="entry name" value="LptA"/>
</dbReference>
<gene>
    <name evidence="6" type="primary">lptA</name>
    <name evidence="6" type="ORF">NKE59_08885</name>
</gene>
<dbReference type="Gene3D" id="2.60.450.10">
    <property type="entry name" value="Lipopolysaccharide (LPS) transport protein A like domain"/>
    <property type="match status" value="1"/>
</dbReference>
<name>A0AAU8A1X6_9BURK</name>
<dbReference type="GO" id="GO:0017089">
    <property type="term" value="F:glycolipid transfer activity"/>
    <property type="evidence" value="ECO:0007669"/>
    <property type="project" value="TreeGrafter"/>
</dbReference>
<dbReference type="EMBL" id="CP099959">
    <property type="protein sequence ID" value="XCC57587.1"/>
    <property type="molecule type" value="Genomic_DNA"/>
</dbReference>
<feature type="chain" id="PRO_5043952812" evidence="4">
    <location>
        <begin position="22"/>
        <end position="180"/>
    </location>
</feature>
<dbReference type="GO" id="GO:0015920">
    <property type="term" value="P:lipopolysaccharide transport"/>
    <property type="evidence" value="ECO:0007669"/>
    <property type="project" value="InterPro"/>
</dbReference>
<dbReference type="GO" id="GO:0030288">
    <property type="term" value="C:outer membrane-bounded periplasmic space"/>
    <property type="evidence" value="ECO:0007669"/>
    <property type="project" value="TreeGrafter"/>
</dbReference>
<keyword evidence="1" id="KW-0813">Transport</keyword>
<feature type="domain" description="Organic solvent tolerance-like N-terminal" evidence="5">
    <location>
        <begin position="32"/>
        <end position="147"/>
    </location>
</feature>
<dbReference type="GO" id="GO:0009279">
    <property type="term" value="C:cell outer membrane"/>
    <property type="evidence" value="ECO:0007669"/>
    <property type="project" value="TreeGrafter"/>
</dbReference>
<dbReference type="AlphaFoldDB" id="A0AAU8A1X6"/>
<protein>
    <submittedName>
        <fullName evidence="6">Lipopolysaccharide transport periplasmic protein LptA</fullName>
    </submittedName>
</protein>
<dbReference type="PANTHER" id="PTHR36504:SF1">
    <property type="entry name" value="LIPOPOLYSACCHARIDE EXPORT SYSTEM PROTEIN LPTA"/>
    <property type="match status" value="1"/>
</dbReference>
<organism evidence="6">
    <name type="scientific">Polynucleobacter sp. UK-FUSCHL-C3</name>
    <dbReference type="NCBI Taxonomy" id="2955208"/>
    <lineage>
        <taxon>Bacteria</taxon>
        <taxon>Pseudomonadati</taxon>
        <taxon>Pseudomonadota</taxon>
        <taxon>Betaproteobacteria</taxon>
        <taxon>Burkholderiales</taxon>
        <taxon>Burkholderiaceae</taxon>
        <taxon>Polynucleobacter</taxon>
    </lineage>
</organism>
<keyword evidence="3" id="KW-0574">Periplasm</keyword>
<dbReference type="NCBIfam" id="TIGR03002">
    <property type="entry name" value="outer_YhbN_LptA"/>
    <property type="match status" value="1"/>
</dbReference>
<feature type="signal peptide" evidence="4">
    <location>
        <begin position="1"/>
        <end position="21"/>
    </location>
</feature>
<dbReference type="RefSeq" id="WP_353438636.1">
    <property type="nucleotide sequence ID" value="NZ_CP099959.1"/>
</dbReference>
<evidence type="ECO:0000259" key="5">
    <source>
        <dbReference type="Pfam" id="PF03968"/>
    </source>
</evidence>
<keyword evidence="2 4" id="KW-0732">Signal</keyword>
<evidence type="ECO:0000256" key="1">
    <source>
        <dbReference type="ARBA" id="ARBA00022448"/>
    </source>
</evidence>
<dbReference type="Pfam" id="PF03968">
    <property type="entry name" value="LptD_N"/>
    <property type="match status" value="1"/>
</dbReference>
<evidence type="ECO:0000313" key="6">
    <source>
        <dbReference type="EMBL" id="XCC57587.1"/>
    </source>
</evidence>
<reference evidence="6" key="1">
    <citation type="submission" date="2022-06" db="EMBL/GenBank/DDBJ databases">
        <title>New Polynucleobacter species.</title>
        <authorList>
            <person name="Hahn M.W."/>
        </authorList>
    </citation>
    <scope>NUCLEOTIDE SEQUENCE</scope>
    <source>
        <strain evidence="6">UK-FUSCHL-C3</strain>
    </source>
</reference>
<dbReference type="InterPro" id="IPR005653">
    <property type="entry name" value="OstA-like_N"/>
</dbReference>
<sequence length="180" mass="20274">MNPALRILMLLLPLWVGSALANKADQDKPLVINADKVDVDDVKQSYQLNGDVLLIKGSMIAKGDKGSILVDPQGYQNIDLKGKLESPATLRQRREGLADEFMQGIGRDVFYDDKKEQVILTGNATIKRLLNMQMLDQLQGWQIEYEDIKESYKVRPQKVDTKAQPQSRAILAPRKKVVLN</sequence>
<accession>A0AAU8A1X6</accession>